<dbReference type="AlphaFoldDB" id="U4T244"/>
<evidence type="ECO:0000313" key="1">
    <source>
        <dbReference type="EMBL" id="ERL54510.1"/>
    </source>
</evidence>
<name>U4T244_9GAMM</name>
<reference evidence="1 2" key="1">
    <citation type="journal article" date="2013" name="Genome Announc.">
        <title>Draft Genome Sequence of Psychrobacter aquaticus Strain CMS 56T, Isolated from a Cyanobacterial Mat Sample Collected from Water Bodies in the McMurdo Dry Valley Region of Antarctica.</title>
        <authorList>
            <person name="Reddy G.S."/>
            <person name="Ara S."/>
            <person name="Singh A."/>
            <person name="Kumar Pinnaka A."/>
            <person name="Shivaji S."/>
        </authorList>
    </citation>
    <scope>NUCLEOTIDE SEQUENCE [LARGE SCALE GENOMIC DNA]</scope>
    <source>
        <strain evidence="1 2">CMS 56</strain>
    </source>
</reference>
<sequence length="37" mass="4323">MVLLILGHATWHAYCVLDPLKEDLDPQGEEREERETD</sequence>
<comment type="caution">
    <text evidence="1">The sequence shown here is derived from an EMBL/GenBank/DDBJ whole genome shotgun (WGS) entry which is preliminary data.</text>
</comment>
<accession>U4T244</accession>
<keyword evidence="2" id="KW-1185">Reference proteome</keyword>
<dbReference type="EMBL" id="AUSW01000035">
    <property type="protein sequence ID" value="ERL54510.1"/>
    <property type="molecule type" value="Genomic_DNA"/>
</dbReference>
<protein>
    <submittedName>
        <fullName evidence="1">Uncharacterized protein</fullName>
    </submittedName>
</protein>
<dbReference type="Proteomes" id="UP000016761">
    <property type="component" value="Unassembled WGS sequence"/>
</dbReference>
<dbReference type="PATRIC" id="fig|1354303.4.peg.2616"/>
<evidence type="ECO:0000313" key="2">
    <source>
        <dbReference type="Proteomes" id="UP000016761"/>
    </source>
</evidence>
<gene>
    <name evidence="1" type="ORF">M917_2658</name>
</gene>
<organism evidence="1 2">
    <name type="scientific">Psychrobacter aquaticus CMS 56</name>
    <dbReference type="NCBI Taxonomy" id="1354303"/>
    <lineage>
        <taxon>Bacteria</taxon>
        <taxon>Pseudomonadati</taxon>
        <taxon>Pseudomonadota</taxon>
        <taxon>Gammaproteobacteria</taxon>
        <taxon>Moraxellales</taxon>
        <taxon>Moraxellaceae</taxon>
        <taxon>Psychrobacter</taxon>
    </lineage>
</organism>
<proteinExistence type="predicted"/>